<keyword evidence="7" id="KW-0249">Electron transport</keyword>
<sequence>MIALYGMLQRRVARMGKVPVRLKEVVYTVSPFEVTVMSGLFKDMPKKFAEKVKHNWVDIGLFGALPTYLTMWYASDYIEKEKQHHRF</sequence>
<evidence type="ECO:0000256" key="3">
    <source>
        <dbReference type="ARBA" id="ARBA00022448"/>
    </source>
</evidence>
<evidence type="ECO:0000256" key="9">
    <source>
        <dbReference type="ARBA" id="ARBA00023128"/>
    </source>
</evidence>
<dbReference type="AlphaFoldDB" id="A0AAV1IHN7"/>
<name>A0AAV1IHN7_9CHLO</name>
<evidence type="ECO:0000256" key="2">
    <source>
        <dbReference type="ARBA" id="ARBA00007668"/>
    </source>
</evidence>
<dbReference type="InterPro" id="IPR020101">
    <property type="entry name" value="Cyt_b-c1_8-plants"/>
</dbReference>
<gene>
    <name evidence="11" type="ORF">CVIRNUC_010017</name>
</gene>
<accession>A0AAV1IHN7</accession>
<keyword evidence="5" id="KW-0812">Transmembrane</keyword>
<dbReference type="PANTHER" id="PTHR34559">
    <property type="entry name" value="CYTOCHROME B-C1 COMPLEX SUBUNIT 8"/>
    <property type="match status" value="1"/>
</dbReference>
<dbReference type="Pfam" id="PF10890">
    <property type="entry name" value="Cyt_b-c1_8"/>
    <property type="match status" value="1"/>
</dbReference>
<evidence type="ECO:0000256" key="6">
    <source>
        <dbReference type="ARBA" id="ARBA00022792"/>
    </source>
</evidence>
<evidence type="ECO:0000256" key="10">
    <source>
        <dbReference type="ARBA" id="ARBA00023136"/>
    </source>
</evidence>
<protein>
    <recommendedName>
        <fullName evidence="13">Cytochrome b-c1 complex subunit 8</fullName>
    </recommendedName>
</protein>
<keyword evidence="3" id="KW-0813">Transport</keyword>
<evidence type="ECO:0000256" key="1">
    <source>
        <dbReference type="ARBA" id="ARBA00004434"/>
    </source>
</evidence>
<keyword evidence="4" id="KW-0679">Respiratory chain</keyword>
<dbReference type="Proteomes" id="UP001314263">
    <property type="component" value="Unassembled WGS sequence"/>
</dbReference>
<evidence type="ECO:0000256" key="5">
    <source>
        <dbReference type="ARBA" id="ARBA00022692"/>
    </source>
</evidence>
<dbReference type="InterPro" id="IPR036642">
    <property type="entry name" value="Cyt_bc1_su8_sf"/>
</dbReference>
<dbReference type="GO" id="GO:0045275">
    <property type="term" value="C:respiratory chain complex III"/>
    <property type="evidence" value="ECO:0007669"/>
    <property type="project" value="InterPro"/>
</dbReference>
<dbReference type="PANTHER" id="PTHR34559:SF1">
    <property type="entry name" value="OS06G0175900 PROTEIN"/>
    <property type="match status" value="1"/>
</dbReference>
<comment type="similarity">
    <text evidence="2">Belongs to the UQCRQ/QCR8 family.</text>
</comment>
<keyword evidence="12" id="KW-1185">Reference proteome</keyword>
<evidence type="ECO:0000313" key="11">
    <source>
        <dbReference type="EMBL" id="CAK0786803.1"/>
    </source>
</evidence>
<evidence type="ECO:0000313" key="12">
    <source>
        <dbReference type="Proteomes" id="UP001314263"/>
    </source>
</evidence>
<proteinExistence type="inferred from homology"/>
<dbReference type="GO" id="GO:0005743">
    <property type="term" value="C:mitochondrial inner membrane"/>
    <property type="evidence" value="ECO:0007669"/>
    <property type="project" value="UniProtKB-SubCell"/>
</dbReference>
<keyword evidence="6" id="KW-0999">Mitochondrion inner membrane</keyword>
<comment type="caution">
    <text evidence="11">The sequence shown here is derived from an EMBL/GenBank/DDBJ whole genome shotgun (WGS) entry which is preliminary data.</text>
</comment>
<reference evidence="11 12" key="1">
    <citation type="submission" date="2023-10" db="EMBL/GenBank/DDBJ databases">
        <authorList>
            <person name="Maclean D."/>
            <person name="Macfadyen A."/>
        </authorList>
    </citation>
    <scope>NUCLEOTIDE SEQUENCE [LARGE SCALE GENOMIC DNA]</scope>
</reference>
<evidence type="ECO:0008006" key="13">
    <source>
        <dbReference type="Google" id="ProtNLM"/>
    </source>
</evidence>
<organism evidence="11 12">
    <name type="scientific">Coccomyxa viridis</name>
    <dbReference type="NCBI Taxonomy" id="1274662"/>
    <lineage>
        <taxon>Eukaryota</taxon>
        <taxon>Viridiplantae</taxon>
        <taxon>Chlorophyta</taxon>
        <taxon>core chlorophytes</taxon>
        <taxon>Trebouxiophyceae</taxon>
        <taxon>Trebouxiophyceae incertae sedis</taxon>
        <taxon>Coccomyxaceae</taxon>
        <taxon>Coccomyxa</taxon>
    </lineage>
</organism>
<evidence type="ECO:0000256" key="4">
    <source>
        <dbReference type="ARBA" id="ARBA00022660"/>
    </source>
</evidence>
<keyword evidence="9" id="KW-0496">Mitochondrion</keyword>
<evidence type="ECO:0000256" key="8">
    <source>
        <dbReference type="ARBA" id="ARBA00022989"/>
    </source>
</evidence>
<dbReference type="EMBL" id="CAUYUE010000015">
    <property type="protein sequence ID" value="CAK0786803.1"/>
    <property type="molecule type" value="Genomic_DNA"/>
</dbReference>
<keyword evidence="10" id="KW-0472">Membrane</keyword>
<dbReference type="GO" id="GO:0006122">
    <property type="term" value="P:mitochondrial electron transport, ubiquinol to cytochrome c"/>
    <property type="evidence" value="ECO:0007669"/>
    <property type="project" value="InterPro"/>
</dbReference>
<comment type="subcellular location">
    <subcellularLocation>
        <location evidence="1">Mitochondrion inner membrane</location>
        <topology evidence="1">Single-pass membrane protein</topology>
    </subcellularLocation>
</comment>
<keyword evidence="8" id="KW-1133">Transmembrane helix</keyword>
<dbReference type="Gene3D" id="1.20.5.210">
    <property type="entry name" value="Cytochrome b-c1 complex subunit 8"/>
    <property type="match status" value="1"/>
</dbReference>
<evidence type="ECO:0000256" key="7">
    <source>
        <dbReference type="ARBA" id="ARBA00022982"/>
    </source>
</evidence>